<dbReference type="PANTHER" id="PTHR10584">
    <property type="entry name" value="SUGAR KINASE"/>
    <property type="match status" value="1"/>
</dbReference>
<dbReference type="Proteomes" id="UP000519897">
    <property type="component" value="Unassembled WGS sequence"/>
</dbReference>
<keyword evidence="1" id="KW-0808">Transferase</keyword>
<name>A0A7W6PSD9_9HYPH</name>
<dbReference type="SUPFAM" id="SSF53613">
    <property type="entry name" value="Ribokinase-like"/>
    <property type="match status" value="1"/>
</dbReference>
<dbReference type="Pfam" id="PF00294">
    <property type="entry name" value="PfkB"/>
    <property type="match status" value="1"/>
</dbReference>
<dbReference type="CDD" id="cd01166">
    <property type="entry name" value="KdgK"/>
    <property type="match status" value="1"/>
</dbReference>
<protein>
    <recommendedName>
        <fullName evidence="3">Carbohydrate kinase PfkB domain-containing protein</fullName>
    </recommendedName>
</protein>
<dbReference type="InterPro" id="IPR011611">
    <property type="entry name" value="PfkB_dom"/>
</dbReference>
<dbReference type="PANTHER" id="PTHR10584:SF166">
    <property type="entry name" value="RIBOKINASE"/>
    <property type="match status" value="1"/>
</dbReference>
<dbReference type="AlphaFoldDB" id="A0A7W6PSD9"/>
<keyword evidence="5" id="KW-1185">Reference proteome</keyword>
<dbReference type="Gene3D" id="3.40.1190.20">
    <property type="match status" value="1"/>
</dbReference>
<evidence type="ECO:0000256" key="2">
    <source>
        <dbReference type="ARBA" id="ARBA00022777"/>
    </source>
</evidence>
<dbReference type="InterPro" id="IPR029056">
    <property type="entry name" value="Ribokinase-like"/>
</dbReference>
<keyword evidence="2" id="KW-0418">Kinase</keyword>
<dbReference type="EMBL" id="JACIEC010000005">
    <property type="protein sequence ID" value="MBB4144884.1"/>
    <property type="molecule type" value="Genomic_DNA"/>
</dbReference>
<reference evidence="4 5" key="1">
    <citation type="submission" date="2020-08" db="EMBL/GenBank/DDBJ databases">
        <title>Genomic Encyclopedia of Type Strains, Phase IV (KMG-IV): sequencing the most valuable type-strain genomes for metagenomic binning, comparative biology and taxonomic classification.</title>
        <authorList>
            <person name="Goeker M."/>
        </authorList>
    </citation>
    <scope>NUCLEOTIDE SEQUENCE [LARGE SCALE GENOMIC DNA]</scope>
    <source>
        <strain evidence="4 5">DSM 29514</strain>
    </source>
</reference>
<comment type="caution">
    <text evidence="4">The sequence shown here is derived from an EMBL/GenBank/DDBJ whole genome shotgun (WGS) entry which is preliminary data.</text>
</comment>
<gene>
    <name evidence="4" type="ORF">GGQ72_003446</name>
</gene>
<organism evidence="4 5">
    <name type="scientific">Rhizobium rhizoryzae</name>
    <dbReference type="NCBI Taxonomy" id="451876"/>
    <lineage>
        <taxon>Bacteria</taxon>
        <taxon>Pseudomonadati</taxon>
        <taxon>Pseudomonadota</taxon>
        <taxon>Alphaproteobacteria</taxon>
        <taxon>Hyphomicrobiales</taxon>
        <taxon>Rhizobiaceae</taxon>
        <taxon>Rhizobium/Agrobacterium group</taxon>
        <taxon>Rhizobium</taxon>
    </lineage>
</organism>
<dbReference type="InterPro" id="IPR002173">
    <property type="entry name" value="Carboh/pur_kinase_PfkB_CS"/>
</dbReference>
<sequence>METPAQRTAVLSIGRIYSDLIFTGLSGLPVLGREIFANGLTISAGGGAYITAAHLQHLGRETALVARLGVDPLSAQTGAEIKATGVNLRFVECSVEAGPQLTAVTVLGDERAFLTKRAGSARPSTLEAAVAWSHARHLHIAEYATLHEIPDLIALAKEQGLTVSLDPSWDADLIYDENLLATCRGVDLFLPNREEAEAITGLSDPQEALAQLTQHFPHVVLKDGARGAWLATEGEMLHVPAQPVNVVDTTGAGDAFNAGFIDAWLSAADAGACLAAGITAGSLSVQAAGGASVLCFS</sequence>
<feature type="domain" description="Carbohydrate kinase PfkB" evidence="3">
    <location>
        <begin position="38"/>
        <end position="291"/>
    </location>
</feature>
<accession>A0A7W6PSD9</accession>
<evidence type="ECO:0000313" key="5">
    <source>
        <dbReference type="Proteomes" id="UP000519897"/>
    </source>
</evidence>
<evidence type="ECO:0000313" key="4">
    <source>
        <dbReference type="EMBL" id="MBB4144884.1"/>
    </source>
</evidence>
<proteinExistence type="predicted"/>
<evidence type="ECO:0000259" key="3">
    <source>
        <dbReference type="Pfam" id="PF00294"/>
    </source>
</evidence>
<dbReference type="GO" id="GO:0016301">
    <property type="term" value="F:kinase activity"/>
    <property type="evidence" value="ECO:0007669"/>
    <property type="project" value="UniProtKB-KW"/>
</dbReference>
<evidence type="ECO:0000256" key="1">
    <source>
        <dbReference type="ARBA" id="ARBA00022679"/>
    </source>
</evidence>
<dbReference type="PROSITE" id="PS00584">
    <property type="entry name" value="PFKB_KINASES_2"/>
    <property type="match status" value="1"/>
</dbReference>